<name>A0A848BV63_9FIRM</name>
<evidence type="ECO:0000313" key="1">
    <source>
        <dbReference type="EMBL" id="MFG6273210.1"/>
    </source>
</evidence>
<protein>
    <submittedName>
        <fullName evidence="2">Gamma carbonic anhydrase family protein</fullName>
    </submittedName>
</protein>
<dbReference type="InterPro" id="IPR001451">
    <property type="entry name" value="Hexapep"/>
</dbReference>
<dbReference type="Gene3D" id="2.160.10.10">
    <property type="entry name" value="Hexapeptide repeat proteins"/>
    <property type="match status" value="1"/>
</dbReference>
<dbReference type="KEGG" id="mhw:ACT01_11050"/>
<evidence type="ECO:0000313" key="3">
    <source>
        <dbReference type="Proteomes" id="UP000591071"/>
    </source>
</evidence>
<dbReference type="Pfam" id="PF00132">
    <property type="entry name" value="Hexapep"/>
    <property type="match status" value="1"/>
</dbReference>
<dbReference type="OrthoDB" id="9803036at2"/>
<gene>
    <name evidence="1" type="ORF">ACGTZG_08400</name>
    <name evidence="2" type="ORF">HF872_08600</name>
</gene>
<accession>A0A848BV63</accession>
<comment type="caution">
    <text evidence="2">The sequence shown here is derived from an EMBL/GenBank/DDBJ whole genome shotgun (WGS) entry which is preliminary data.</text>
</comment>
<dbReference type="Proteomes" id="UP001605989">
    <property type="component" value="Unassembled WGS sequence"/>
</dbReference>
<organism evidence="2 3">
    <name type="scientific">Megasphaera hexanoica</name>
    <dbReference type="NCBI Taxonomy" id="1675036"/>
    <lineage>
        <taxon>Bacteria</taxon>
        <taxon>Bacillati</taxon>
        <taxon>Bacillota</taxon>
        <taxon>Negativicutes</taxon>
        <taxon>Veillonellales</taxon>
        <taxon>Veillonellaceae</taxon>
        <taxon>Megasphaera</taxon>
    </lineage>
</organism>
<evidence type="ECO:0000313" key="4">
    <source>
        <dbReference type="Proteomes" id="UP001605989"/>
    </source>
</evidence>
<dbReference type="Proteomes" id="UP000591071">
    <property type="component" value="Unassembled WGS sequence"/>
</dbReference>
<reference evidence="2 3" key="1">
    <citation type="submission" date="2020-04" db="EMBL/GenBank/DDBJ databases">
        <authorList>
            <person name="Hitch T.C.A."/>
            <person name="Wylensek D."/>
            <person name="Clavel T."/>
        </authorList>
    </citation>
    <scope>NUCLEOTIDE SEQUENCE [LARGE SCALE GENOMIC DNA]</scope>
    <source>
        <strain evidence="2 3">Oil-RF-744-FAT-WT-6-1</strain>
    </source>
</reference>
<dbReference type="InterPro" id="IPR050484">
    <property type="entry name" value="Transf_Hexapept/Carb_Anhydrase"/>
</dbReference>
<keyword evidence="4" id="KW-1185">Reference proteome</keyword>
<dbReference type="EMBL" id="JABAFG010000013">
    <property type="protein sequence ID" value="NME28678.1"/>
    <property type="molecule type" value="Genomic_DNA"/>
</dbReference>
<proteinExistence type="predicted"/>
<dbReference type="CDD" id="cd04645">
    <property type="entry name" value="LbH_gamma_CA_like"/>
    <property type="match status" value="1"/>
</dbReference>
<dbReference type="EMBL" id="JBIEKR010000006">
    <property type="protein sequence ID" value="MFG6273210.1"/>
    <property type="molecule type" value="Genomic_DNA"/>
</dbReference>
<dbReference type="AlphaFoldDB" id="A0A848BV63"/>
<dbReference type="PANTHER" id="PTHR13061">
    <property type="entry name" value="DYNACTIN SUBUNIT P25"/>
    <property type="match status" value="1"/>
</dbReference>
<sequence>MAYIYPFRGQWPDIDPGAYLADNVTVVGKVTIKKGANLWPGVVVRGDDNEIIIGKGVNIQDNTVIHVDPGDPLVLDDYCMVGHSAVIHCKHIGSGTLIGMGAILLANADIGAECIIGAGTMITQNKVIQPRSMVYGTPFKFVRSLRQEEVDAVRKDILEYEALGQEYKAMQKTMQQKK</sequence>
<dbReference type="SUPFAM" id="SSF51161">
    <property type="entry name" value="Trimeric LpxA-like enzymes"/>
    <property type="match status" value="1"/>
</dbReference>
<dbReference type="RefSeq" id="WP_113856204.1">
    <property type="nucleotide sequence ID" value="NZ_CP011940.1"/>
</dbReference>
<evidence type="ECO:0000313" key="2">
    <source>
        <dbReference type="EMBL" id="NME28678.1"/>
    </source>
</evidence>
<dbReference type="InterPro" id="IPR011004">
    <property type="entry name" value="Trimer_LpxA-like_sf"/>
</dbReference>
<reference evidence="1 4" key="2">
    <citation type="submission" date="2024-10" db="EMBL/GenBank/DDBJ databases">
        <authorList>
            <person name="Sang B.-I."/>
            <person name="Prabhaharan D."/>
        </authorList>
    </citation>
    <scope>NUCLEOTIDE SEQUENCE [LARGE SCALE GENOMIC DNA]</scope>
    <source>
        <strain evidence="1 4">MH</strain>
    </source>
</reference>
<dbReference type="InterPro" id="IPR047324">
    <property type="entry name" value="LbH_gamma_CA-like"/>
</dbReference>
<dbReference type="PANTHER" id="PTHR13061:SF29">
    <property type="entry name" value="GAMMA CARBONIC ANHYDRASE-LIKE 1, MITOCHONDRIAL-RELATED"/>
    <property type="match status" value="1"/>
</dbReference>